<protein>
    <submittedName>
        <fullName evidence="3">Putative membrane protein</fullName>
    </submittedName>
</protein>
<evidence type="ECO:0000313" key="4">
    <source>
        <dbReference type="Proteomes" id="UP000244092"/>
    </source>
</evidence>
<feature type="domain" description="EamA" evidence="2">
    <location>
        <begin position="4"/>
        <end position="134"/>
    </location>
</feature>
<dbReference type="InterPro" id="IPR037185">
    <property type="entry name" value="EmrE-like"/>
</dbReference>
<feature type="transmembrane region" description="Helical" evidence="1">
    <location>
        <begin position="65"/>
        <end position="85"/>
    </location>
</feature>
<feature type="transmembrane region" description="Helical" evidence="1">
    <location>
        <begin position="226"/>
        <end position="246"/>
    </location>
</feature>
<sequence>MIPIWIVAALATASCFAVSGLLAYDAARALGATVFSFVRMALVAIGAGGLVLLFGLDSRMNGDDVALLCASGVMGVFLSDTLRYASLSRVGPQLQSLLGTATAPFALLLGFLVLGQTISMLSLVGTGMIIAGLVAAASARSNTSDTRFTGDTAGLTPGIGFGLGAALTQAGSVLIAAPVMAKGIDPLSATFVRSVAGALSLLLPVLLSAPRRSKIQSMTRPVAKQVVFSAVVGTGLGMSLQLFALASGPVGIVATLSATTPLIVLPMIWIIGRSRPKALAWLGAVIGVAGVALISNAS</sequence>
<dbReference type="PANTHER" id="PTHR22911:SF137">
    <property type="entry name" value="SOLUTE CARRIER FAMILY 35 MEMBER G2-RELATED"/>
    <property type="match status" value="1"/>
</dbReference>
<feature type="domain" description="EamA" evidence="2">
    <location>
        <begin position="157"/>
        <end position="295"/>
    </location>
</feature>
<dbReference type="InterPro" id="IPR000620">
    <property type="entry name" value="EamA_dom"/>
</dbReference>
<dbReference type="Pfam" id="PF00892">
    <property type="entry name" value="EamA"/>
    <property type="match status" value="2"/>
</dbReference>
<gene>
    <name evidence="3" type="ORF">C8N31_10160</name>
</gene>
<dbReference type="PANTHER" id="PTHR22911">
    <property type="entry name" value="ACYL-MALONYL CONDENSING ENZYME-RELATED"/>
    <property type="match status" value="1"/>
</dbReference>
<dbReference type="EMBL" id="QBKU01000001">
    <property type="protein sequence ID" value="PTX75408.1"/>
    <property type="molecule type" value="Genomic_DNA"/>
</dbReference>
<dbReference type="GO" id="GO:0016020">
    <property type="term" value="C:membrane"/>
    <property type="evidence" value="ECO:0007669"/>
    <property type="project" value="InterPro"/>
</dbReference>
<dbReference type="AlphaFoldDB" id="A0A2T6CIR7"/>
<name>A0A2T6CIR7_9RHOB</name>
<proteinExistence type="predicted"/>
<dbReference type="RefSeq" id="WP_025046952.1">
    <property type="nucleotide sequence ID" value="NZ_QBKU01000001.1"/>
</dbReference>
<organism evidence="3 4">
    <name type="scientific">Sulfitobacter mediterraneus</name>
    <dbReference type="NCBI Taxonomy" id="83219"/>
    <lineage>
        <taxon>Bacteria</taxon>
        <taxon>Pseudomonadati</taxon>
        <taxon>Pseudomonadota</taxon>
        <taxon>Alphaproteobacteria</taxon>
        <taxon>Rhodobacterales</taxon>
        <taxon>Roseobacteraceae</taxon>
        <taxon>Sulfitobacter</taxon>
    </lineage>
</organism>
<evidence type="ECO:0000256" key="1">
    <source>
        <dbReference type="SAM" id="Phobius"/>
    </source>
</evidence>
<feature type="transmembrane region" description="Helical" evidence="1">
    <location>
        <begin position="105"/>
        <end position="137"/>
    </location>
</feature>
<feature type="transmembrane region" description="Helical" evidence="1">
    <location>
        <begin position="252"/>
        <end position="271"/>
    </location>
</feature>
<accession>A0A2T6CIR7</accession>
<feature type="transmembrane region" description="Helical" evidence="1">
    <location>
        <begin position="187"/>
        <end position="206"/>
    </location>
</feature>
<evidence type="ECO:0000259" key="2">
    <source>
        <dbReference type="Pfam" id="PF00892"/>
    </source>
</evidence>
<keyword evidence="1" id="KW-0472">Membrane</keyword>
<dbReference type="SUPFAM" id="SSF103481">
    <property type="entry name" value="Multidrug resistance efflux transporter EmrE"/>
    <property type="match status" value="2"/>
</dbReference>
<feature type="transmembrane region" description="Helical" evidence="1">
    <location>
        <begin position="158"/>
        <end position="181"/>
    </location>
</feature>
<keyword evidence="1" id="KW-0812">Transmembrane</keyword>
<feature type="transmembrane region" description="Helical" evidence="1">
    <location>
        <begin position="33"/>
        <end position="53"/>
    </location>
</feature>
<keyword evidence="1" id="KW-1133">Transmembrane helix</keyword>
<dbReference type="Proteomes" id="UP000244092">
    <property type="component" value="Unassembled WGS sequence"/>
</dbReference>
<reference evidence="3 4" key="1">
    <citation type="submission" date="2018-04" db="EMBL/GenBank/DDBJ databases">
        <title>Genomic Encyclopedia of Archaeal and Bacterial Type Strains, Phase II (KMG-II): from individual species to whole genera.</title>
        <authorList>
            <person name="Goeker M."/>
        </authorList>
    </citation>
    <scope>NUCLEOTIDE SEQUENCE [LARGE SCALE GENOMIC DNA]</scope>
    <source>
        <strain evidence="3 4">DSM 12244</strain>
    </source>
</reference>
<feature type="transmembrane region" description="Helical" evidence="1">
    <location>
        <begin position="278"/>
        <end position="297"/>
    </location>
</feature>
<comment type="caution">
    <text evidence="3">The sequence shown here is derived from an EMBL/GenBank/DDBJ whole genome shotgun (WGS) entry which is preliminary data.</text>
</comment>
<evidence type="ECO:0000313" key="3">
    <source>
        <dbReference type="EMBL" id="PTX75408.1"/>
    </source>
</evidence>
<dbReference type="OrthoDB" id="7841315at2"/>